<name>A0A0G1MLU1_9BACT</name>
<evidence type="ECO:0000313" key="1">
    <source>
        <dbReference type="EMBL" id="KKT81767.1"/>
    </source>
</evidence>
<reference evidence="1 2" key="1">
    <citation type="journal article" date="2015" name="Nature">
        <title>rRNA introns, odd ribosomes, and small enigmatic genomes across a large radiation of phyla.</title>
        <authorList>
            <person name="Brown C.T."/>
            <person name="Hug L.A."/>
            <person name="Thomas B.C."/>
            <person name="Sharon I."/>
            <person name="Castelle C.J."/>
            <person name="Singh A."/>
            <person name="Wilkins M.J."/>
            <person name="Williams K.H."/>
            <person name="Banfield J.F."/>
        </authorList>
    </citation>
    <scope>NUCLEOTIDE SEQUENCE [LARGE SCALE GENOMIC DNA]</scope>
</reference>
<evidence type="ECO:0008006" key="3">
    <source>
        <dbReference type="Google" id="ProtNLM"/>
    </source>
</evidence>
<sequence length="204" mass="22799">MKKGTIVALVVAGVVLFAGLSLYGYAVSIMNQALAWETDLNAVYRSNEIEVTAYVNTFYEQTGLAGLKSEKMNELVRNAMEGRYGDNPKEGNLLFKAVAEAYPSTDGLAIYDKILPTVSAGREGIRNKQNLLIEKAQKYDNWRKQGAFRRWVLSGVYPSRDLKVKVGGRMLYGEEALEHLSEPITNSVTDEAFEKHKMEPLKVK</sequence>
<dbReference type="EMBL" id="LCJR01000015">
    <property type="protein sequence ID" value="KKT81767.1"/>
    <property type="molecule type" value="Genomic_DNA"/>
</dbReference>
<gene>
    <name evidence="1" type="ORF">UW79_C0015G0006</name>
</gene>
<evidence type="ECO:0000313" key="2">
    <source>
        <dbReference type="Proteomes" id="UP000034032"/>
    </source>
</evidence>
<accession>A0A0G1MLU1</accession>
<dbReference type="AlphaFoldDB" id="A0A0G1MLU1"/>
<comment type="caution">
    <text evidence="1">The sequence shown here is derived from an EMBL/GenBank/DDBJ whole genome shotgun (WGS) entry which is preliminary data.</text>
</comment>
<dbReference type="Proteomes" id="UP000034032">
    <property type="component" value="Unassembled WGS sequence"/>
</dbReference>
<proteinExistence type="predicted"/>
<protein>
    <recommendedName>
        <fullName evidence="3">LemA family protein</fullName>
    </recommendedName>
</protein>
<organism evidence="1 2">
    <name type="scientific">Candidatus Yanofskybacteria bacterium GW2011_GWA2_44_9</name>
    <dbReference type="NCBI Taxonomy" id="1619025"/>
    <lineage>
        <taxon>Bacteria</taxon>
        <taxon>Candidatus Yanofskyibacteriota</taxon>
    </lineage>
</organism>